<keyword evidence="2" id="KW-1185">Reference proteome</keyword>
<organism evidence="1 2">
    <name type="scientific">Dysgonomonas capnocytophagoides</name>
    <dbReference type="NCBI Taxonomy" id="45254"/>
    <lineage>
        <taxon>Bacteria</taxon>
        <taxon>Pseudomonadati</taxon>
        <taxon>Bacteroidota</taxon>
        <taxon>Bacteroidia</taxon>
        <taxon>Bacteroidales</taxon>
        <taxon>Dysgonomonadaceae</taxon>
        <taxon>Dysgonomonas</taxon>
    </lineage>
</organism>
<gene>
    <name evidence="1" type="ORF">E2605_12255</name>
</gene>
<dbReference type="EMBL" id="SOML01000007">
    <property type="protein sequence ID" value="TFD95606.1"/>
    <property type="molecule type" value="Genomic_DNA"/>
</dbReference>
<comment type="caution">
    <text evidence="1">The sequence shown here is derived from an EMBL/GenBank/DDBJ whole genome shotgun (WGS) entry which is preliminary data.</text>
</comment>
<dbReference type="Proteomes" id="UP000297861">
    <property type="component" value="Unassembled WGS sequence"/>
</dbReference>
<reference evidence="1 2" key="1">
    <citation type="submission" date="2019-03" db="EMBL/GenBank/DDBJ databases">
        <title>San Antonio Military Medical Center submission to MRSN (WRAIR), pending publication.</title>
        <authorList>
            <person name="Blyth D.M."/>
            <person name="Mccarthy S.L."/>
            <person name="Schall S.E."/>
            <person name="Stam J.A."/>
            <person name="Ong A.C."/>
            <person name="Mcgann P.T."/>
        </authorList>
    </citation>
    <scope>NUCLEOTIDE SEQUENCE [LARGE SCALE GENOMIC DNA]</scope>
    <source>
        <strain evidence="1 2">MRSN571793</strain>
    </source>
</reference>
<evidence type="ECO:0000313" key="1">
    <source>
        <dbReference type="EMBL" id="TFD95606.1"/>
    </source>
</evidence>
<name>A0A4Y8L539_9BACT</name>
<sequence length="95" mass="11228">MNKTIISIEILDSGAKDAIITVKGERNNQTLFEERFDYDHQEKHTLRLHMLSEKFHRKYPELGESLGILCIRKLLNDITERSRIKANADYRVRNK</sequence>
<protein>
    <submittedName>
        <fullName evidence="1">Uncharacterized protein</fullName>
    </submittedName>
</protein>
<dbReference type="OrthoDB" id="1029131at2"/>
<proteinExistence type="predicted"/>
<accession>A0A4Y8L539</accession>
<dbReference type="AlphaFoldDB" id="A0A4Y8L539"/>
<evidence type="ECO:0000313" key="2">
    <source>
        <dbReference type="Proteomes" id="UP000297861"/>
    </source>
</evidence>
<dbReference type="RefSeq" id="WP_134436633.1">
    <property type="nucleotide sequence ID" value="NZ_SOML01000007.1"/>
</dbReference>